<dbReference type="AlphaFoldDB" id="A0A3N4HSP3"/>
<proteinExistence type="predicted"/>
<dbReference type="Gene3D" id="1.20.58.340">
    <property type="entry name" value="Magnesium transport protein CorA, transmembrane region"/>
    <property type="match status" value="1"/>
</dbReference>
<evidence type="ECO:0000256" key="1">
    <source>
        <dbReference type="SAM" id="Phobius"/>
    </source>
</evidence>
<keyword evidence="1" id="KW-0812">Transmembrane</keyword>
<name>A0A3N4HSP3_ASCIM</name>
<dbReference type="EMBL" id="ML119736">
    <property type="protein sequence ID" value="RPA76873.1"/>
    <property type="molecule type" value="Genomic_DNA"/>
</dbReference>
<keyword evidence="1" id="KW-0472">Membrane</keyword>
<evidence type="ECO:0008006" key="4">
    <source>
        <dbReference type="Google" id="ProtNLM"/>
    </source>
</evidence>
<protein>
    <recommendedName>
        <fullName evidence="4">Cora-domain-containing protein</fullName>
    </recommendedName>
</protein>
<dbReference type="Proteomes" id="UP000275078">
    <property type="component" value="Unassembled WGS sequence"/>
</dbReference>
<reference evidence="2 3" key="1">
    <citation type="journal article" date="2018" name="Nat. Ecol. Evol.">
        <title>Pezizomycetes genomes reveal the molecular basis of ectomycorrhizal truffle lifestyle.</title>
        <authorList>
            <person name="Murat C."/>
            <person name="Payen T."/>
            <person name="Noel B."/>
            <person name="Kuo A."/>
            <person name="Morin E."/>
            <person name="Chen J."/>
            <person name="Kohler A."/>
            <person name="Krizsan K."/>
            <person name="Balestrini R."/>
            <person name="Da Silva C."/>
            <person name="Montanini B."/>
            <person name="Hainaut M."/>
            <person name="Levati E."/>
            <person name="Barry K.W."/>
            <person name="Belfiori B."/>
            <person name="Cichocki N."/>
            <person name="Clum A."/>
            <person name="Dockter R.B."/>
            <person name="Fauchery L."/>
            <person name="Guy J."/>
            <person name="Iotti M."/>
            <person name="Le Tacon F."/>
            <person name="Lindquist E.A."/>
            <person name="Lipzen A."/>
            <person name="Malagnac F."/>
            <person name="Mello A."/>
            <person name="Molinier V."/>
            <person name="Miyauchi S."/>
            <person name="Poulain J."/>
            <person name="Riccioni C."/>
            <person name="Rubini A."/>
            <person name="Sitrit Y."/>
            <person name="Splivallo R."/>
            <person name="Traeger S."/>
            <person name="Wang M."/>
            <person name="Zifcakova L."/>
            <person name="Wipf D."/>
            <person name="Zambonelli A."/>
            <person name="Paolocci F."/>
            <person name="Nowrousian M."/>
            <person name="Ottonello S."/>
            <person name="Baldrian P."/>
            <person name="Spatafora J.W."/>
            <person name="Henrissat B."/>
            <person name="Nagy L.G."/>
            <person name="Aury J.M."/>
            <person name="Wincker P."/>
            <person name="Grigoriev I.V."/>
            <person name="Bonfante P."/>
            <person name="Martin F.M."/>
        </authorList>
    </citation>
    <scope>NUCLEOTIDE SEQUENCE [LARGE SCALE GENOMIC DNA]</scope>
    <source>
        <strain evidence="2 3">RN42</strain>
    </source>
</reference>
<keyword evidence="1" id="KW-1133">Transmembrane helix</keyword>
<feature type="transmembrane region" description="Helical" evidence="1">
    <location>
        <begin position="224"/>
        <end position="244"/>
    </location>
</feature>
<organism evidence="2 3">
    <name type="scientific">Ascobolus immersus RN42</name>
    <dbReference type="NCBI Taxonomy" id="1160509"/>
    <lineage>
        <taxon>Eukaryota</taxon>
        <taxon>Fungi</taxon>
        <taxon>Dikarya</taxon>
        <taxon>Ascomycota</taxon>
        <taxon>Pezizomycotina</taxon>
        <taxon>Pezizomycetes</taxon>
        <taxon>Pezizales</taxon>
        <taxon>Ascobolaceae</taxon>
        <taxon>Ascobolus</taxon>
    </lineage>
</organism>
<dbReference type="OrthoDB" id="2830640at2759"/>
<evidence type="ECO:0000313" key="3">
    <source>
        <dbReference type="Proteomes" id="UP000275078"/>
    </source>
</evidence>
<feature type="transmembrane region" description="Helical" evidence="1">
    <location>
        <begin position="187"/>
        <end position="209"/>
    </location>
</feature>
<evidence type="ECO:0000313" key="2">
    <source>
        <dbReference type="EMBL" id="RPA76873.1"/>
    </source>
</evidence>
<dbReference type="STRING" id="1160509.A0A3N4HSP3"/>
<sequence>MARAVLDGEKETRSIRIYKAIADSEKATKHGHYWFASDNDGQTAAKKEMQHLTELSSALSATITRIKFGKGNLDYINAALEAIKDSQAAPKPWQHGLPKRHRDSHDASMGQICTLAPLLQRQINGFIAQYRFSEQRASTQMTVIFNLLTHSDAQSSLEQSKLSLDLARSNQELAEAMRRDSSSMKTVAVMTMVFLPGTFFSALFAMPFIRIPSEESDGIIQKGFALYWGLTIASTAIVFTTWFMTTHRSQIADRYRVFSLRAGHSNAKE</sequence>
<accession>A0A3N4HSP3</accession>
<gene>
    <name evidence="2" type="ORF">BJ508DRAFT_330757</name>
</gene>
<keyword evidence="3" id="KW-1185">Reference proteome</keyword>